<sequence>MATDVDVQYFSHLNGLVLGNNWGDLIRLLDKALVTGIDFTQITAASIDAQGDVHITLYSDHNAMLFQVVELTGFAPASFNQKYRIKGVPSTTELILKPHTAIIETSITTVGAGKLASLGYEIIFRDTNDVKRVYRAKNPTAQHPFIRVDESLTSPDGTTGVYTSSYAKYAMVGLLEHMDHIDDYENPNVLQLPFDPSDPAKNWKITGTGGSVVRGWSRWYWARRNDAYGSSAEEDAPNNGSRYFSLIGDKNAFYFLNSLVGVASGFNRKVIYGLGRYNTTMQSSVPHWFLATSKHSLSASILIDFSAGSVPFAGSLPFTYRDSFSKFAVTKQKSSTQLASSIEATPILFDYASGASNKFLSTDVPALEIPFFDSDNVLRGSVPHLYYSGKLLIDNQATPILASASMYIADSVMVADSGAKGSFYFYLGELE</sequence>
<dbReference type="RefSeq" id="WP_409140312.1">
    <property type="nucleotide sequence ID" value="NZ_JBJXCW010000008.1"/>
</dbReference>
<proteinExistence type="predicted"/>
<comment type="caution">
    <text evidence="1">The sequence shown here is derived from an EMBL/GenBank/DDBJ whole genome shotgun (WGS) entry which is preliminary data.</text>
</comment>
<keyword evidence="2" id="KW-1185">Reference proteome</keyword>
<dbReference type="Proteomes" id="UP001632339">
    <property type="component" value="Unassembled WGS sequence"/>
</dbReference>
<evidence type="ECO:0000313" key="2">
    <source>
        <dbReference type="Proteomes" id="UP001632339"/>
    </source>
</evidence>
<evidence type="ECO:0008006" key="3">
    <source>
        <dbReference type="Google" id="ProtNLM"/>
    </source>
</evidence>
<reference evidence="1 2" key="1">
    <citation type="submission" date="2024-12" db="EMBL/GenBank/DDBJ databases">
        <title>C001-4G Acinetobacter sp. assembled genome.</title>
        <authorList>
            <person name="D'Arcy K."/>
            <person name="Kingdon A.D.H."/>
            <person name="Breen A."/>
            <person name="Mckeown C."/>
            <person name="Allman E."/>
            <person name="Sharma P."/>
            <person name="Mcleman A."/>
            <person name="Roberts A.P."/>
        </authorList>
    </citation>
    <scope>NUCLEOTIDE SEQUENCE [LARGE SCALE GENOMIC DNA]</scope>
    <source>
        <strain evidence="1 2">C1-4G</strain>
    </source>
</reference>
<name>A0ABW9JTD3_9GAMM</name>
<dbReference type="EMBL" id="JBJXCW010000008">
    <property type="protein sequence ID" value="MFN0297751.1"/>
    <property type="molecule type" value="Genomic_DNA"/>
</dbReference>
<evidence type="ECO:0000313" key="1">
    <source>
        <dbReference type="EMBL" id="MFN0297751.1"/>
    </source>
</evidence>
<organism evidence="1 2">
    <name type="scientific">Acinetobacter albensis</name>
    <dbReference type="NCBI Taxonomy" id="1673609"/>
    <lineage>
        <taxon>Bacteria</taxon>
        <taxon>Pseudomonadati</taxon>
        <taxon>Pseudomonadota</taxon>
        <taxon>Gammaproteobacteria</taxon>
        <taxon>Moraxellales</taxon>
        <taxon>Moraxellaceae</taxon>
        <taxon>Acinetobacter</taxon>
    </lineage>
</organism>
<accession>A0ABW9JTD3</accession>
<protein>
    <recommendedName>
        <fullName evidence="3">Virion structural protein</fullName>
    </recommendedName>
</protein>
<gene>
    <name evidence="1" type="ORF">ACKVE0_09490</name>
</gene>